<evidence type="ECO:0000256" key="5">
    <source>
        <dbReference type="ARBA" id="ARBA00022833"/>
    </source>
</evidence>
<dbReference type="PANTHER" id="PTHR24388:SF54">
    <property type="entry name" value="PROTEIN ESCARGOT"/>
    <property type="match status" value="1"/>
</dbReference>
<keyword evidence="3" id="KW-0677">Repeat</keyword>
<feature type="region of interest" description="Disordered" evidence="8">
    <location>
        <begin position="61"/>
        <end position="81"/>
    </location>
</feature>
<keyword evidence="6" id="KW-0539">Nucleus</keyword>
<comment type="subcellular location">
    <subcellularLocation>
        <location evidence="1">Nucleus</location>
    </subcellularLocation>
</comment>
<evidence type="ECO:0000256" key="4">
    <source>
        <dbReference type="ARBA" id="ARBA00022771"/>
    </source>
</evidence>
<feature type="non-terminal residue" evidence="10">
    <location>
        <position position="81"/>
    </location>
</feature>
<feature type="domain" description="C2H2-type" evidence="9">
    <location>
        <begin position="45"/>
        <end position="72"/>
    </location>
</feature>
<dbReference type="AlphaFoldDB" id="A0AAN4Z725"/>
<accession>A0AAN4Z725</accession>
<evidence type="ECO:0000256" key="3">
    <source>
        <dbReference type="ARBA" id="ARBA00022737"/>
    </source>
</evidence>
<feature type="compositionally biased region" description="Basic and acidic residues" evidence="8">
    <location>
        <begin position="66"/>
        <end position="81"/>
    </location>
</feature>
<dbReference type="PANTHER" id="PTHR24388">
    <property type="entry name" value="ZINC FINGER PROTEIN"/>
    <property type="match status" value="1"/>
</dbReference>
<dbReference type="EMBL" id="BTRK01000001">
    <property type="protein sequence ID" value="GMR31665.1"/>
    <property type="molecule type" value="Genomic_DNA"/>
</dbReference>
<dbReference type="InterPro" id="IPR050527">
    <property type="entry name" value="Snail/Krueppel_Znf"/>
</dbReference>
<dbReference type="Gene3D" id="3.30.160.60">
    <property type="entry name" value="Classic Zinc Finger"/>
    <property type="match status" value="2"/>
</dbReference>
<evidence type="ECO:0000256" key="6">
    <source>
        <dbReference type="ARBA" id="ARBA00023242"/>
    </source>
</evidence>
<dbReference type="Pfam" id="PF13894">
    <property type="entry name" value="zf-C2H2_4"/>
    <property type="match status" value="1"/>
</dbReference>
<gene>
    <name evidence="10" type="ORF">PMAYCL1PPCAC_01860</name>
</gene>
<sequence length="81" mass="9607">PNREPFKCDVELCEKKFSTPHALKYHKTTHIDENDPEKAKMKRPYVCETCGESYLRPQSLKNHVKTHTESKEARQKFKCEK</sequence>
<dbReference type="PROSITE" id="PS00028">
    <property type="entry name" value="ZINC_FINGER_C2H2_1"/>
    <property type="match status" value="2"/>
</dbReference>
<dbReference type="FunFam" id="3.30.160.60:FF:000534">
    <property type="entry name" value="zinc finger protein 674"/>
    <property type="match status" value="1"/>
</dbReference>
<feature type="domain" description="C2H2-type" evidence="9">
    <location>
        <begin position="6"/>
        <end position="35"/>
    </location>
</feature>
<organism evidence="10 11">
    <name type="scientific">Pristionchus mayeri</name>
    <dbReference type="NCBI Taxonomy" id="1317129"/>
    <lineage>
        <taxon>Eukaryota</taxon>
        <taxon>Metazoa</taxon>
        <taxon>Ecdysozoa</taxon>
        <taxon>Nematoda</taxon>
        <taxon>Chromadorea</taxon>
        <taxon>Rhabditida</taxon>
        <taxon>Rhabditina</taxon>
        <taxon>Diplogasteromorpha</taxon>
        <taxon>Diplogasteroidea</taxon>
        <taxon>Neodiplogasteridae</taxon>
        <taxon>Pristionchus</taxon>
    </lineage>
</organism>
<dbReference type="FunFam" id="3.30.160.60:FF:001102">
    <property type="entry name" value="Transcription factor IIIA"/>
    <property type="match status" value="1"/>
</dbReference>
<dbReference type="SUPFAM" id="SSF57667">
    <property type="entry name" value="beta-beta-alpha zinc fingers"/>
    <property type="match status" value="1"/>
</dbReference>
<dbReference type="GO" id="GO:0000978">
    <property type="term" value="F:RNA polymerase II cis-regulatory region sequence-specific DNA binding"/>
    <property type="evidence" value="ECO:0007669"/>
    <property type="project" value="TreeGrafter"/>
</dbReference>
<dbReference type="GO" id="GO:0008270">
    <property type="term" value="F:zinc ion binding"/>
    <property type="evidence" value="ECO:0007669"/>
    <property type="project" value="UniProtKB-KW"/>
</dbReference>
<proteinExistence type="predicted"/>
<evidence type="ECO:0000256" key="7">
    <source>
        <dbReference type="PROSITE-ProRule" id="PRU00042"/>
    </source>
</evidence>
<keyword evidence="2" id="KW-0479">Metal-binding</keyword>
<keyword evidence="5" id="KW-0862">Zinc</keyword>
<protein>
    <recommendedName>
        <fullName evidence="9">C2H2-type domain-containing protein</fullName>
    </recommendedName>
</protein>
<evidence type="ECO:0000313" key="10">
    <source>
        <dbReference type="EMBL" id="GMR31665.1"/>
    </source>
</evidence>
<dbReference type="GO" id="GO:0000981">
    <property type="term" value="F:DNA-binding transcription factor activity, RNA polymerase II-specific"/>
    <property type="evidence" value="ECO:0007669"/>
    <property type="project" value="TreeGrafter"/>
</dbReference>
<evidence type="ECO:0000256" key="1">
    <source>
        <dbReference type="ARBA" id="ARBA00004123"/>
    </source>
</evidence>
<keyword evidence="11" id="KW-1185">Reference proteome</keyword>
<name>A0AAN4Z725_9BILA</name>
<dbReference type="InterPro" id="IPR036236">
    <property type="entry name" value="Znf_C2H2_sf"/>
</dbReference>
<feature type="non-terminal residue" evidence="10">
    <location>
        <position position="1"/>
    </location>
</feature>
<evidence type="ECO:0000256" key="8">
    <source>
        <dbReference type="SAM" id="MobiDB-lite"/>
    </source>
</evidence>
<keyword evidence="4 7" id="KW-0863">Zinc-finger</keyword>
<dbReference type="InterPro" id="IPR013087">
    <property type="entry name" value="Znf_C2H2_type"/>
</dbReference>
<reference evidence="11" key="1">
    <citation type="submission" date="2022-10" db="EMBL/GenBank/DDBJ databases">
        <title>Genome assembly of Pristionchus species.</title>
        <authorList>
            <person name="Yoshida K."/>
            <person name="Sommer R.J."/>
        </authorList>
    </citation>
    <scope>NUCLEOTIDE SEQUENCE [LARGE SCALE GENOMIC DNA]</scope>
    <source>
        <strain evidence="11">RS5460</strain>
    </source>
</reference>
<dbReference type="Proteomes" id="UP001328107">
    <property type="component" value="Unassembled WGS sequence"/>
</dbReference>
<dbReference type="GO" id="GO:0005634">
    <property type="term" value="C:nucleus"/>
    <property type="evidence" value="ECO:0007669"/>
    <property type="project" value="UniProtKB-SubCell"/>
</dbReference>
<dbReference type="SMART" id="SM00355">
    <property type="entry name" value="ZnF_C2H2"/>
    <property type="match status" value="2"/>
</dbReference>
<dbReference type="Pfam" id="PF00096">
    <property type="entry name" value="zf-C2H2"/>
    <property type="match status" value="1"/>
</dbReference>
<evidence type="ECO:0000259" key="9">
    <source>
        <dbReference type="PROSITE" id="PS50157"/>
    </source>
</evidence>
<comment type="caution">
    <text evidence="10">The sequence shown here is derived from an EMBL/GenBank/DDBJ whole genome shotgun (WGS) entry which is preliminary data.</text>
</comment>
<evidence type="ECO:0000313" key="11">
    <source>
        <dbReference type="Proteomes" id="UP001328107"/>
    </source>
</evidence>
<evidence type="ECO:0000256" key="2">
    <source>
        <dbReference type="ARBA" id="ARBA00022723"/>
    </source>
</evidence>
<dbReference type="PROSITE" id="PS50157">
    <property type="entry name" value="ZINC_FINGER_C2H2_2"/>
    <property type="match status" value="2"/>
</dbReference>